<evidence type="ECO:0000313" key="5">
    <source>
        <dbReference type="Proteomes" id="UP000322524"/>
    </source>
</evidence>
<dbReference type="InterPro" id="IPR010330">
    <property type="entry name" value="CoiA_nuc"/>
</dbReference>
<evidence type="ECO:0000259" key="2">
    <source>
        <dbReference type="Pfam" id="PF25164"/>
    </source>
</evidence>
<organism evidence="4 5">
    <name type="scientific">Sutcliffiella horikoshii</name>
    <dbReference type="NCBI Taxonomy" id="79883"/>
    <lineage>
        <taxon>Bacteria</taxon>
        <taxon>Bacillati</taxon>
        <taxon>Bacillota</taxon>
        <taxon>Bacilli</taxon>
        <taxon>Bacillales</taxon>
        <taxon>Bacillaceae</taxon>
        <taxon>Sutcliffiella</taxon>
    </lineage>
</organism>
<sequence length="392" mass="46476">MFVAKRKDGSFFSLLDWKNREDVERLTKGELFFCPACHRALQLKHGQVRKVHFAHMNDSCNASSESETLYHLEGKEKLYESLLHSHHTTTLEHYIPSTNQRADVYLETENRKYAFEFQCSTISKSEFNLRTKLYESSHIKPIWILGKEKLGNIEPQMKLSPFQWQFLQRHNAHSPPYILAFCPKSTLYYYLYPSFSFNTSSTYISSMTSKSWTEHPIMQNIQNASWKEHFLHYKKKWRYVYSLYKPHNLLRKYCYAKMNIPLSLFPAEIGLPVPSFYRLHTPVIEWQAWLYFDSIYHTPLHSIIHVPTVLRNFKRRIKGSQIAVRELPLVKVGSYEDAVVEYLDTLVSIGALKRETPVIYRKIKKELPFPSMEDVYKQDRIVLEYLLHLKQS</sequence>
<accession>A0A5D4SSS7</accession>
<dbReference type="EMBL" id="VTEV01000007">
    <property type="protein sequence ID" value="TYS65721.1"/>
    <property type="molecule type" value="Genomic_DNA"/>
</dbReference>
<dbReference type="AlphaFoldDB" id="A0A5D4SSS7"/>
<feature type="domain" description="Competence protein CoiA nuclease-like" evidence="1">
    <location>
        <begin position="67"/>
        <end position="209"/>
    </location>
</feature>
<evidence type="ECO:0000259" key="3">
    <source>
        <dbReference type="Pfam" id="PF25166"/>
    </source>
</evidence>
<dbReference type="InterPro" id="IPR057253">
    <property type="entry name" value="CoiA-like_N"/>
</dbReference>
<evidence type="ECO:0000259" key="1">
    <source>
        <dbReference type="Pfam" id="PF06054"/>
    </source>
</evidence>
<dbReference type="InterPro" id="IPR021176">
    <property type="entry name" value="Competence-induced_CoiA"/>
</dbReference>
<feature type="domain" description="Competence protein CoiA C-terminal" evidence="3">
    <location>
        <begin position="230"/>
        <end position="373"/>
    </location>
</feature>
<proteinExistence type="predicted"/>
<dbReference type="Pfam" id="PF25166">
    <property type="entry name" value="CoiA_C"/>
    <property type="match status" value="1"/>
</dbReference>
<dbReference type="Proteomes" id="UP000322524">
    <property type="component" value="Unassembled WGS sequence"/>
</dbReference>
<dbReference type="InterPro" id="IPR057252">
    <property type="entry name" value="CoiA_C"/>
</dbReference>
<feature type="domain" description="Competence protein CoiA-like N-terminal" evidence="2">
    <location>
        <begin position="18"/>
        <end position="62"/>
    </location>
</feature>
<evidence type="ECO:0000313" key="4">
    <source>
        <dbReference type="EMBL" id="TYS65721.1"/>
    </source>
</evidence>
<reference evidence="4 5" key="1">
    <citation type="submission" date="2019-08" db="EMBL/GenBank/DDBJ databases">
        <title>Bacillus genomes from the desert of Cuatro Cienegas, Coahuila.</title>
        <authorList>
            <person name="Olmedo-Alvarez G."/>
        </authorList>
    </citation>
    <scope>NUCLEOTIDE SEQUENCE [LARGE SCALE GENOMIC DNA]</scope>
    <source>
        <strain evidence="4 5">CH28_1T</strain>
    </source>
</reference>
<dbReference type="RefSeq" id="WP_148989496.1">
    <property type="nucleotide sequence ID" value="NZ_VTEV01000007.1"/>
</dbReference>
<evidence type="ECO:0008006" key="6">
    <source>
        <dbReference type="Google" id="ProtNLM"/>
    </source>
</evidence>
<dbReference type="OrthoDB" id="3784230at2"/>
<dbReference type="Pfam" id="PF25164">
    <property type="entry name" value="CoiA_N"/>
    <property type="match status" value="1"/>
</dbReference>
<gene>
    <name evidence="4" type="ORF">FZC76_17690</name>
</gene>
<dbReference type="Pfam" id="PF06054">
    <property type="entry name" value="CoiA_nuc"/>
    <property type="match status" value="1"/>
</dbReference>
<dbReference type="PIRSF" id="PIRSF007487">
    <property type="entry name" value="Competence-induced_CoiA_bac"/>
    <property type="match status" value="1"/>
</dbReference>
<protein>
    <recommendedName>
        <fullName evidence="6">Competence protein CoiA</fullName>
    </recommendedName>
</protein>
<comment type="caution">
    <text evidence="4">The sequence shown here is derived from an EMBL/GenBank/DDBJ whole genome shotgun (WGS) entry which is preliminary data.</text>
</comment>
<name>A0A5D4SSS7_9BACI</name>